<dbReference type="AlphaFoldDB" id="A0A8J2EBY9"/>
<evidence type="ECO:0000313" key="2">
    <source>
        <dbReference type="EMBL" id="CAG5074006.1"/>
    </source>
</evidence>
<organism evidence="2 3">
    <name type="scientific">Cotesia congregata</name>
    <name type="common">Parasitoid wasp</name>
    <name type="synonym">Apanteles congregatus</name>
    <dbReference type="NCBI Taxonomy" id="51543"/>
    <lineage>
        <taxon>Eukaryota</taxon>
        <taxon>Metazoa</taxon>
        <taxon>Ecdysozoa</taxon>
        <taxon>Arthropoda</taxon>
        <taxon>Hexapoda</taxon>
        <taxon>Insecta</taxon>
        <taxon>Pterygota</taxon>
        <taxon>Neoptera</taxon>
        <taxon>Endopterygota</taxon>
        <taxon>Hymenoptera</taxon>
        <taxon>Apocrita</taxon>
        <taxon>Ichneumonoidea</taxon>
        <taxon>Braconidae</taxon>
        <taxon>Microgastrinae</taxon>
        <taxon>Cotesia</taxon>
    </lineage>
</organism>
<protein>
    <submittedName>
        <fullName evidence="2">Uncharacterized protein</fullName>
    </submittedName>
</protein>
<evidence type="ECO:0000313" key="3">
    <source>
        <dbReference type="Proteomes" id="UP000786811"/>
    </source>
</evidence>
<gene>
    <name evidence="2" type="ORF">HICCMSTLAB_LOCUS778</name>
</gene>
<evidence type="ECO:0000256" key="1">
    <source>
        <dbReference type="SAM" id="Phobius"/>
    </source>
</evidence>
<feature type="transmembrane region" description="Helical" evidence="1">
    <location>
        <begin position="12"/>
        <end position="30"/>
    </location>
</feature>
<keyword evidence="1" id="KW-0472">Membrane</keyword>
<comment type="caution">
    <text evidence="2">The sequence shown here is derived from an EMBL/GenBank/DDBJ whole genome shotgun (WGS) entry which is preliminary data.</text>
</comment>
<keyword evidence="1" id="KW-0812">Transmembrane</keyword>
<dbReference type="EMBL" id="CAJNRD030001114">
    <property type="protein sequence ID" value="CAG5074006.1"/>
    <property type="molecule type" value="Genomic_DNA"/>
</dbReference>
<feature type="transmembrane region" description="Helical" evidence="1">
    <location>
        <begin position="36"/>
        <end position="56"/>
    </location>
</feature>
<proteinExistence type="predicted"/>
<sequence>MEEKLNLRAQARALAIEFAYIFMLMIYSTNHVTNSLMPHTFHLNFILGFLWVSYCARDHDFRD</sequence>
<keyword evidence="1" id="KW-1133">Transmembrane helix</keyword>
<name>A0A8J2EBY9_COTCN</name>
<dbReference type="Proteomes" id="UP000786811">
    <property type="component" value="Unassembled WGS sequence"/>
</dbReference>
<accession>A0A8J2EBY9</accession>
<reference evidence="2" key="1">
    <citation type="submission" date="2021-04" db="EMBL/GenBank/DDBJ databases">
        <authorList>
            <person name="Chebbi M.A.C M."/>
        </authorList>
    </citation>
    <scope>NUCLEOTIDE SEQUENCE</scope>
</reference>
<keyword evidence="3" id="KW-1185">Reference proteome</keyword>